<dbReference type="EMBL" id="AMFJ01000287">
    <property type="protein sequence ID" value="EKE28791.1"/>
    <property type="molecule type" value="Genomic_DNA"/>
</dbReference>
<protein>
    <submittedName>
        <fullName evidence="1">Uncharacterized protein</fullName>
    </submittedName>
</protein>
<accession>K2FCJ5</accession>
<evidence type="ECO:0000313" key="1">
    <source>
        <dbReference type="EMBL" id="EKE28791.1"/>
    </source>
</evidence>
<reference evidence="1" key="1">
    <citation type="journal article" date="2012" name="Science">
        <title>Fermentation, hydrogen, and sulfur metabolism in multiple uncultivated bacterial phyla.</title>
        <authorList>
            <person name="Wrighton K.C."/>
            <person name="Thomas B.C."/>
            <person name="Sharon I."/>
            <person name="Miller C.S."/>
            <person name="Castelle C.J."/>
            <person name="VerBerkmoes N.C."/>
            <person name="Wilkins M.J."/>
            <person name="Hettich R.L."/>
            <person name="Lipton M.S."/>
            <person name="Williams K.H."/>
            <person name="Long P.E."/>
            <person name="Banfield J.F."/>
        </authorList>
    </citation>
    <scope>NUCLEOTIDE SEQUENCE [LARGE SCALE GENOMIC DNA]</scope>
</reference>
<gene>
    <name evidence="1" type="ORF">ACD_3C00013G0004</name>
</gene>
<comment type="caution">
    <text evidence="1">The sequence shown here is derived from an EMBL/GenBank/DDBJ whole genome shotgun (WGS) entry which is preliminary data.</text>
</comment>
<organism evidence="1">
    <name type="scientific">uncultured bacterium</name>
    <name type="common">gcode 4</name>
    <dbReference type="NCBI Taxonomy" id="1234023"/>
    <lineage>
        <taxon>Bacteria</taxon>
        <taxon>environmental samples</taxon>
    </lineage>
</organism>
<proteinExistence type="predicted"/>
<dbReference type="AlphaFoldDB" id="K2FCJ5"/>
<name>K2FCJ5_9BACT</name>
<sequence>MNTEDTQNKSKEHWFIIWDKKFTVWEENELWLIFEMLNWDSEVSSILHWNIIMELDEELMNIIKTYKGLINCLKSLNEKNSFLLLFKISDTLSDIVQDSRELWEILAKISEEWNKLRLIKQMRNRWLTRLITSSQDLLHIIEWVYDAAEKQTLDILWSETIRWLFTSPQDVYDVLHYLNDENKDYLMDIIWLYEISKKIRSWEDFLLMLKWISCNKVNEFLSLYSKRMIKEYFKTDREFTIFLMKLSDRKEKIFLNYMWINIK</sequence>